<gene>
    <name evidence="2" type="ORF">KIL84_021258</name>
</gene>
<keyword evidence="3" id="KW-1185">Reference proteome</keyword>
<feature type="region of interest" description="Disordered" evidence="1">
    <location>
        <begin position="16"/>
        <end position="75"/>
    </location>
</feature>
<reference evidence="2" key="1">
    <citation type="submission" date="2021-09" db="EMBL/GenBank/DDBJ databases">
        <title>The genome of Mauremys mutica provides insights into the evolution of semi-aquatic lifestyle.</title>
        <authorList>
            <person name="Gong S."/>
            <person name="Gao Y."/>
        </authorList>
    </citation>
    <scope>NUCLEOTIDE SEQUENCE</scope>
    <source>
        <strain evidence="2">MM-2020</strain>
        <tissue evidence="2">Muscle</tissue>
    </source>
</reference>
<evidence type="ECO:0000256" key="1">
    <source>
        <dbReference type="SAM" id="MobiDB-lite"/>
    </source>
</evidence>
<sequence>MNGSLKDWLKLSPLYGEAGKTTRTPKAKHSQLTTKKEEVPPSPAKASAKEQRGQVAGRRAGLGEPGKLSLGADKETKTAMDSTAVWVMGPAWPGWPMVYLRRWALT</sequence>
<dbReference type="AlphaFoldDB" id="A0A9D3X9R4"/>
<comment type="caution">
    <text evidence="2">The sequence shown here is derived from an EMBL/GenBank/DDBJ whole genome shotgun (WGS) entry which is preliminary data.</text>
</comment>
<organism evidence="2 3">
    <name type="scientific">Mauremys mutica</name>
    <name type="common">yellowpond turtle</name>
    <dbReference type="NCBI Taxonomy" id="74926"/>
    <lineage>
        <taxon>Eukaryota</taxon>
        <taxon>Metazoa</taxon>
        <taxon>Chordata</taxon>
        <taxon>Craniata</taxon>
        <taxon>Vertebrata</taxon>
        <taxon>Euteleostomi</taxon>
        <taxon>Archelosauria</taxon>
        <taxon>Testudinata</taxon>
        <taxon>Testudines</taxon>
        <taxon>Cryptodira</taxon>
        <taxon>Durocryptodira</taxon>
        <taxon>Testudinoidea</taxon>
        <taxon>Geoemydidae</taxon>
        <taxon>Geoemydinae</taxon>
        <taxon>Mauremys</taxon>
    </lineage>
</organism>
<accession>A0A9D3X9R4</accession>
<evidence type="ECO:0000313" key="2">
    <source>
        <dbReference type="EMBL" id="KAH1176524.1"/>
    </source>
</evidence>
<protein>
    <submittedName>
        <fullName evidence="2">Uncharacterized protein</fullName>
    </submittedName>
</protein>
<name>A0A9D3X9R4_9SAUR</name>
<dbReference type="Proteomes" id="UP000827986">
    <property type="component" value="Unassembled WGS sequence"/>
</dbReference>
<proteinExistence type="predicted"/>
<dbReference type="EMBL" id="JAHDVG010000475">
    <property type="protein sequence ID" value="KAH1176524.1"/>
    <property type="molecule type" value="Genomic_DNA"/>
</dbReference>
<evidence type="ECO:0000313" key="3">
    <source>
        <dbReference type="Proteomes" id="UP000827986"/>
    </source>
</evidence>